<reference evidence="1 2" key="1">
    <citation type="journal article" date="2016" name="Appl. Environ. Microbiol.">
        <title>Lack of Overt Genome Reduction in the Bryostatin-Producing Bryozoan Symbiont "Candidatus Endobugula sertula".</title>
        <authorList>
            <person name="Miller I.J."/>
            <person name="Vanee N."/>
            <person name="Fong S.S."/>
            <person name="Lim-Fong G.E."/>
            <person name="Kwan J.C."/>
        </authorList>
    </citation>
    <scope>NUCLEOTIDE SEQUENCE [LARGE SCALE GENOMIC DNA]</scope>
    <source>
        <strain evidence="1">AB1-4</strain>
    </source>
</reference>
<dbReference type="AlphaFoldDB" id="A0A1D2QTC8"/>
<proteinExistence type="predicted"/>
<evidence type="ECO:0000313" key="1">
    <source>
        <dbReference type="EMBL" id="ODS24838.1"/>
    </source>
</evidence>
<gene>
    <name evidence="1" type="ORF">AB835_01980</name>
</gene>
<name>A0A1D2QTC8_9GAMM</name>
<organism evidence="1 2">
    <name type="scientific">Candidatus Endobugula sertula</name>
    <name type="common">Bugula neritina bacterial symbiont</name>
    <dbReference type="NCBI Taxonomy" id="62101"/>
    <lineage>
        <taxon>Bacteria</taxon>
        <taxon>Pseudomonadati</taxon>
        <taxon>Pseudomonadota</taxon>
        <taxon>Gammaproteobacteria</taxon>
        <taxon>Cellvibrionales</taxon>
        <taxon>Cellvibrionaceae</taxon>
        <taxon>Candidatus Endobugula</taxon>
    </lineage>
</organism>
<protein>
    <submittedName>
        <fullName evidence="1">Uncharacterized protein</fullName>
    </submittedName>
</protein>
<accession>A0A1D2QTC8</accession>
<comment type="caution">
    <text evidence="1">The sequence shown here is derived from an EMBL/GenBank/DDBJ whole genome shotgun (WGS) entry which is preliminary data.</text>
</comment>
<sequence length="143" mass="16459">MTYKITQKDLAFKNDVESCNFHIPDFDHRAHLRLAYIYLVQTNCPSESVGLVRQALVGLLKHADVDPSVKYHETLTKAWLLAVHHFMHHTSNASSADDFIDQNPKLLDSKIMHTHYTDDVLFSESARTAFIEPNLEQIPRYAH</sequence>
<dbReference type="Proteomes" id="UP000242502">
    <property type="component" value="Unassembled WGS sequence"/>
</dbReference>
<dbReference type="EMBL" id="MDLC01000004">
    <property type="protein sequence ID" value="ODS24838.1"/>
    <property type="molecule type" value="Genomic_DNA"/>
</dbReference>
<evidence type="ECO:0000313" key="2">
    <source>
        <dbReference type="Proteomes" id="UP000242502"/>
    </source>
</evidence>